<dbReference type="SMART" id="SM00537">
    <property type="entry name" value="DCX"/>
    <property type="match status" value="2"/>
</dbReference>
<evidence type="ECO:0000259" key="16">
    <source>
        <dbReference type="PROSITE" id="PS50309"/>
    </source>
</evidence>
<feature type="transmembrane region" description="Helical" evidence="14">
    <location>
        <begin position="662"/>
        <end position="682"/>
    </location>
</feature>
<evidence type="ECO:0000313" key="17">
    <source>
        <dbReference type="EnsemblMetazoa" id="XP_016975191.1"/>
    </source>
</evidence>
<dbReference type="SMART" id="SM00220">
    <property type="entry name" value="S_TKc"/>
    <property type="match status" value="1"/>
</dbReference>
<evidence type="ECO:0000256" key="8">
    <source>
        <dbReference type="ARBA" id="ARBA00022777"/>
    </source>
</evidence>
<keyword evidence="5" id="KW-0808">Transferase</keyword>
<feature type="domain" description="Protein kinase" evidence="15">
    <location>
        <begin position="481"/>
        <end position="739"/>
    </location>
</feature>
<evidence type="ECO:0000256" key="13">
    <source>
        <dbReference type="PROSITE-ProRule" id="PRU10141"/>
    </source>
</evidence>
<keyword evidence="6" id="KW-0677">Repeat</keyword>
<gene>
    <name evidence="19" type="primary">LOC108041705</name>
    <name evidence="17" type="synonym">108041705</name>
</gene>
<dbReference type="FunFam" id="1.10.510.10:FF:000866">
    <property type="entry name" value="Serine/threonine-protein kinase GA29083"/>
    <property type="match status" value="1"/>
</dbReference>
<protein>
    <recommendedName>
        <fullName evidence="2">non-specific serine/threonine protein kinase</fullName>
        <ecNumber evidence="2">2.7.11.1</ecNumber>
    </recommendedName>
    <alternativeName>
        <fullName evidence="10">Doublecortin-like and CAM kinase-like protein</fullName>
    </alternativeName>
</protein>
<dbReference type="SUPFAM" id="SSF89837">
    <property type="entry name" value="Doublecortin (DC)"/>
    <property type="match status" value="2"/>
</dbReference>
<dbReference type="GO" id="GO:0005524">
    <property type="term" value="F:ATP binding"/>
    <property type="evidence" value="ECO:0007669"/>
    <property type="project" value="UniProtKB-UniRule"/>
</dbReference>
<dbReference type="GO" id="GO:0004674">
    <property type="term" value="F:protein serine/threonine kinase activity"/>
    <property type="evidence" value="ECO:0007669"/>
    <property type="project" value="UniProtKB-KW"/>
</dbReference>
<evidence type="ECO:0000256" key="12">
    <source>
        <dbReference type="ARBA" id="ARBA00048679"/>
    </source>
</evidence>
<evidence type="ECO:0000313" key="19">
    <source>
        <dbReference type="RefSeq" id="XP_016975191.1"/>
    </source>
</evidence>
<dbReference type="EnsemblMetazoa" id="XM_044461801.1">
    <property type="protein sequence ID" value="XP_044317736.1"/>
    <property type="gene ID" value="LOC108041705"/>
</dbReference>
<dbReference type="EnsemblMetazoa" id="XM_044461802.1">
    <property type="protein sequence ID" value="XP_044317737.1"/>
    <property type="gene ID" value="LOC108041705"/>
</dbReference>
<accession>A0A6P4EPH0</accession>
<dbReference type="Proteomes" id="UP001652680">
    <property type="component" value="Unassembled WGS sequence"/>
</dbReference>
<dbReference type="SUPFAM" id="SSF56112">
    <property type="entry name" value="Protein kinase-like (PK-like)"/>
    <property type="match status" value="1"/>
</dbReference>
<dbReference type="RefSeq" id="XP_044317737.1">
    <property type="nucleotide sequence ID" value="XM_044461802.1"/>
</dbReference>
<feature type="domain" description="Doublecortin" evidence="16">
    <location>
        <begin position="318"/>
        <end position="401"/>
    </location>
</feature>
<dbReference type="InterPro" id="IPR008271">
    <property type="entry name" value="Ser/Thr_kinase_AS"/>
</dbReference>
<evidence type="ECO:0000256" key="3">
    <source>
        <dbReference type="ARBA" id="ARBA00022527"/>
    </source>
</evidence>
<dbReference type="EC" id="2.7.11.1" evidence="2"/>
<dbReference type="InterPro" id="IPR017441">
    <property type="entry name" value="Protein_kinase_ATP_BS"/>
</dbReference>
<organism evidence="19">
    <name type="scientific">Drosophila rhopaloa</name>
    <name type="common">Fruit fly</name>
    <dbReference type="NCBI Taxonomy" id="1041015"/>
    <lineage>
        <taxon>Eukaryota</taxon>
        <taxon>Metazoa</taxon>
        <taxon>Ecdysozoa</taxon>
        <taxon>Arthropoda</taxon>
        <taxon>Hexapoda</taxon>
        <taxon>Insecta</taxon>
        <taxon>Pterygota</taxon>
        <taxon>Neoptera</taxon>
        <taxon>Endopterygota</taxon>
        <taxon>Diptera</taxon>
        <taxon>Brachycera</taxon>
        <taxon>Muscomorpha</taxon>
        <taxon>Ephydroidea</taxon>
        <taxon>Drosophilidae</taxon>
        <taxon>Drosophila</taxon>
        <taxon>Sophophora</taxon>
    </lineage>
</organism>
<dbReference type="FunFam" id="3.10.20.230:FF:000021">
    <property type="entry name" value="Serine/threonine-protein kinase GA29083"/>
    <property type="match status" value="1"/>
</dbReference>
<evidence type="ECO:0000256" key="1">
    <source>
        <dbReference type="ARBA" id="ARBA00005354"/>
    </source>
</evidence>
<dbReference type="Gene3D" id="1.10.510.10">
    <property type="entry name" value="Transferase(Phosphotransferase) domain 1"/>
    <property type="match status" value="1"/>
</dbReference>
<evidence type="ECO:0000256" key="2">
    <source>
        <dbReference type="ARBA" id="ARBA00012513"/>
    </source>
</evidence>
<comment type="catalytic activity">
    <reaction evidence="11">
        <text>L-threonyl-[protein] + ATP = O-phospho-L-threonyl-[protein] + ADP + H(+)</text>
        <dbReference type="Rhea" id="RHEA:46608"/>
        <dbReference type="Rhea" id="RHEA-COMP:11060"/>
        <dbReference type="Rhea" id="RHEA-COMP:11605"/>
        <dbReference type="ChEBI" id="CHEBI:15378"/>
        <dbReference type="ChEBI" id="CHEBI:30013"/>
        <dbReference type="ChEBI" id="CHEBI:30616"/>
        <dbReference type="ChEBI" id="CHEBI:61977"/>
        <dbReference type="ChEBI" id="CHEBI:456216"/>
        <dbReference type="EC" id="2.7.11.1"/>
    </reaction>
</comment>
<evidence type="ECO:0000256" key="7">
    <source>
        <dbReference type="ARBA" id="ARBA00022741"/>
    </source>
</evidence>
<evidence type="ECO:0000313" key="18">
    <source>
        <dbReference type="Proteomes" id="UP001652680"/>
    </source>
</evidence>
<dbReference type="RefSeq" id="XP_016975191.1">
    <property type="nucleotide sequence ID" value="XM_017119702.1"/>
</dbReference>
<keyword evidence="18" id="KW-1185">Reference proteome</keyword>
<dbReference type="InterPro" id="IPR000719">
    <property type="entry name" value="Prot_kinase_dom"/>
</dbReference>
<dbReference type="PROSITE" id="PS50309">
    <property type="entry name" value="DC"/>
    <property type="match status" value="2"/>
</dbReference>
<evidence type="ECO:0000259" key="15">
    <source>
        <dbReference type="PROSITE" id="PS50011"/>
    </source>
</evidence>
<reference evidence="17" key="3">
    <citation type="submission" date="2025-05" db="UniProtKB">
        <authorList>
            <consortium name="EnsemblMetazoa"/>
        </authorList>
    </citation>
    <scope>IDENTIFICATION</scope>
</reference>
<evidence type="ECO:0000256" key="6">
    <source>
        <dbReference type="ARBA" id="ARBA00022737"/>
    </source>
</evidence>
<keyword evidence="14" id="KW-1133">Transmembrane helix</keyword>
<evidence type="ECO:0000256" key="4">
    <source>
        <dbReference type="ARBA" id="ARBA00022553"/>
    </source>
</evidence>
<evidence type="ECO:0000256" key="11">
    <source>
        <dbReference type="ARBA" id="ARBA00047899"/>
    </source>
</evidence>
<proteinExistence type="inferred from homology"/>
<feature type="domain" description="Doublecortin" evidence="16">
    <location>
        <begin position="161"/>
        <end position="247"/>
    </location>
</feature>
<dbReference type="FunFam" id="3.10.20.230:FF:000017">
    <property type="entry name" value="Serine/threonine-protein kinase GA29083"/>
    <property type="match status" value="1"/>
</dbReference>
<keyword evidence="14" id="KW-0472">Membrane</keyword>
<dbReference type="PANTHER" id="PTHR24347">
    <property type="entry name" value="SERINE/THREONINE-PROTEIN KINASE"/>
    <property type="match status" value="1"/>
</dbReference>
<dbReference type="InterPro" id="IPR003533">
    <property type="entry name" value="Doublecortin_dom"/>
</dbReference>
<dbReference type="Pfam" id="PF00069">
    <property type="entry name" value="Pkinase"/>
    <property type="match status" value="1"/>
</dbReference>
<dbReference type="EnsemblMetazoa" id="XM_017119702.2">
    <property type="protein sequence ID" value="XP_016975191.1"/>
    <property type="gene ID" value="LOC108041705"/>
</dbReference>
<reference evidence="19" key="2">
    <citation type="submission" date="2025-04" db="UniProtKB">
        <authorList>
            <consortium name="RefSeq"/>
        </authorList>
    </citation>
    <scope>IDENTIFICATION</scope>
</reference>
<dbReference type="PROSITE" id="PS50011">
    <property type="entry name" value="PROTEIN_KINASE_DOM"/>
    <property type="match status" value="1"/>
</dbReference>
<dbReference type="Pfam" id="PF03607">
    <property type="entry name" value="DCX"/>
    <property type="match status" value="2"/>
</dbReference>
<comment type="similarity">
    <text evidence="1">Belongs to the protein kinase superfamily. CAMK Ser/Thr protein kinase family. CaMK subfamily.</text>
</comment>
<dbReference type="InterPro" id="IPR011009">
    <property type="entry name" value="Kinase-like_dom_sf"/>
</dbReference>
<keyword evidence="4" id="KW-0597">Phosphoprotein</keyword>
<dbReference type="FunFam" id="3.30.200.20:FF:000042">
    <property type="entry name" value="Aurora kinase A"/>
    <property type="match status" value="1"/>
</dbReference>
<keyword evidence="8" id="KW-0418">Kinase</keyword>
<dbReference type="AlphaFoldDB" id="A0A6P4EPH0"/>
<evidence type="ECO:0000256" key="5">
    <source>
        <dbReference type="ARBA" id="ARBA00022679"/>
    </source>
</evidence>
<dbReference type="OrthoDB" id="1738954at2759"/>
<dbReference type="GO" id="GO:0035556">
    <property type="term" value="P:intracellular signal transduction"/>
    <property type="evidence" value="ECO:0007669"/>
    <property type="project" value="InterPro"/>
</dbReference>
<comment type="catalytic activity">
    <reaction evidence="12">
        <text>L-seryl-[protein] + ATP = O-phospho-L-seryl-[protein] + ADP + H(+)</text>
        <dbReference type="Rhea" id="RHEA:17989"/>
        <dbReference type="Rhea" id="RHEA-COMP:9863"/>
        <dbReference type="Rhea" id="RHEA-COMP:11604"/>
        <dbReference type="ChEBI" id="CHEBI:15378"/>
        <dbReference type="ChEBI" id="CHEBI:29999"/>
        <dbReference type="ChEBI" id="CHEBI:30616"/>
        <dbReference type="ChEBI" id="CHEBI:83421"/>
        <dbReference type="ChEBI" id="CHEBI:456216"/>
        <dbReference type="EC" id="2.7.11.1"/>
    </reaction>
</comment>
<dbReference type="Gene3D" id="3.10.20.230">
    <property type="entry name" value="Doublecortin domain"/>
    <property type="match status" value="2"/>
</dbReference>
<dbReference type="InterPro" id="IPR036572">
    <property type="entry name" value="Doublecortin_dom_sf"/>
</dbReference>
<dbReference type="GeneID" id="108041705"/>
<keyword evidence="7 13" id="KW-0547">Nucleotide-binding</keyword>
<name>A0A6P4EPH0_DRORH</name>
<keyword evidence="9 13" id="KW-0067">ATP-binding</keyword>
<dbReference type="CDD" id="cd16109">
    <property type="entry name" value="DCX1"/>
    <property type="match status" value="1"/>
</dbReference>
<sequence>MEVQTVEVNSLHCTTSVLCSLQASVSATASPNVTPKKRVAKDAVAETTFFEELNQQQKRQEDFNSHNRDCDSIGSSASEFDKELNEDKILLGSLTGSGSMGKSNGSLSGASSNTSATLEANTIEASTTIGSVSTACLGVVRNVAHIKKRISSSRTPTRKAHRIKFYRNGDRFYPGITIPVSNERYRSFESLYEDLTRLLEENVKIPGAVRTIYSMCGKKITALDELEDGQSYVCSCNNENFKKVEYITSSQPLSNLTLANTSRSNNQRLPKFYRPASPLKNGSLASNGPVSVYVGGVTNGSPLNTSRFSELDTVVHPRIVTLIRNGTKPRRIMRLLLNKRNSPSFEHVLTAITQVVHLDTGYVRKVFTLSGTSVVQLADFFGPDDVFFAYGTERINTAEDFKLEADEQRAINIIRKTLRTVGTTCVGPKPKMPVKSKKVYIPMVDSEAFKVAPTLKDDEQALLKISGVEVDDLPANIRDHYTLGEIIGDGNFAVVLKIKDRQTGDPYALKIIDKSKCKGKEHYIDAEVRVMKKLDHPHIISLIMDVGQHTNMYLVLEYVSGGDLFDAITQVTRFSESQSRIMIRHLGSAMSYLHSMSIVHRDIKPENLLVELDEHGNVLELKLADFGLACEVTEPLYAVCGTPTYVAPEILLEVGYGLKIDVWAAGIILYILLCGFPPFVALDNQQEPLFDSIISGIYEFPDPYWSDIGDGVRDLITNMLQSDPDVRFTSEDILDHYWTMGSEKNECNDNNR</sequence>
<dbReference type="RefSeq" id="XP_044317736.1">
    <property type="nucleotide sequence ID" value="XM_044461801.1"/>
</dbReference>
<dbReference type="PROSITE" id="PS00108">
    <property type="entry name" value="PROTEIN_KINASE_ST"/>
    <property type="match status" value="1"/>
</dbReference>
<evidence type="ECO:0000256" key="9">
    <source>
        <dbReference type="ARBA" id="ARBA00022840"/>
    </source>
</evidence>
<evidence type="ECO:0000256" key="14">
    <source>
        <dbReference type="SAM" id="Phobius"/>
    </source>
</evidence>
<keyword evidence="3" id="KW-0723">Serine/threonine-protein kinase</keyword>
<evidence type="ECO:0000256" key="10">
    <source>
        <dbReference type="ARBA" id="ARBA00031092"/>
    </source>
</evidence>
<dbReference type="PROSITE" id="PS00107">
    <property type="entry name" value="PROTEIN_KINASE_ATP"/>
    <property type="match status" value="1"/>
</dbReference>
<feature type="binding site" evidence="13">
    <location>
        <position position="510"/>
    </location>
    <ligand>
        <name>ATP</name>
        <dbReference type="ChEBI" id="CHEBI:30616"/>
    </ligand>
</feature>
<reference evidence="18" key="1">
    <citation type="journal article" date="2021" name="Elife">
        <title>Highly contiguous assemblies of 101 drosophilid genomes.</title>
        <authorList>
            <person name="Kim B.Y."/>
            <person name="Wang J.R."/>
            <person name="Miller D.E."/>
            <person name="Barmina O."/>
            <person name="Delaney E."/>
            <person name="Thompson A."/>
            <person name="Comeault A.A."/>
            <person name="Peede D."/>
            <person name="D'Agostino E.R."/>
            <person name="Pelaez J."/>
            <person name="Aguilar J.M."/>
            <person name="Haji D."/>
            <person name="Matsunaga T."/>
            <person name="Armstrong E.E."/>
            <person name="Zych M."/>
            <person name="Ogawa Y."/>
            <person name="Stamenkovic-Radak M."/>
            <person name="Jelic M."/>
            <person name="Veselinovic M.S."/>
            <person name="Tanaskovic M."/>
            <person name="Eric P."/>
            <person name="Gao J.J."/>
            <person name="Katoh T.K."/>
            <person name="Toda M.J."/>
            <person name="Watabe H."/>
            <person name="Watada M."/>
            <person name="Davis J.S."/>
            <person name="Moyle L.C."/>
            <person name="Manoli G."/>
            <person name="Bertolini E."/>
            <person name="Kostal V."/>
            <person name="Hawley R.S."/>
            <person name="Takahashi A."/>
            <person name="Jones C.D."/>
            <person name="Price D.K."/>
            <person name="Whiteman N."/>
            <person name="Kopp A."/>
            <person name="Matute D.R."/>
            <person name="Petrov D.A."/>
        </authorList>
    </citation>
    <scope>NUCLEOTIDE SEQUENCE [LARGE SCALE GENOMIC DNA]</scope>
</reference>
<keyword evidence="14" id="KW-0812">Transmembrane</keyword>